<dbReference type="RefSeq" id="WP_406644928.1">
    <property type="nucleotide sequence ID" value="NZ_CP123584.1"/>
</dbReference>
<sequence>MTLIWYGWPQEASHPPLPGALTEKGRECGDRPRRVKFENDSKQQRLYFATIDLQSFENCEIGSRLFINFVVIMTSMCRLARFAALFASVLCLETMDCAGWANSPNK</sequence>
<protein>
    <submittedName>
        <fullName evidence="1">Uncharacterized protein</fullName>
    </submittedName>
</protein>
<keyword evidence="2" id="KW-1185">Reference proteome</keyword>
<proteinExistence type="predicted"/>
<dbReference type="Proteomes" id="UP001623232">
    <property type="component" value="Chromosome"/>
</dbReference>
<dbReference type="EMBL" id="CP123584">
    <property type="protein sequence ID" value="WZK87652.1"/>
    <property type="molecule type" value="Genomic_DNA"/>
</dbReference>
<accession>A0ABZ2XQI8</accession>
<name>A0ABZ2XQI8_9RHOB</name>
<reference evidence="1 2" key="1">
    <citation type="submission" date="2023-04" db="EMBL/GenBank/DDBJ databases">
        <title>Complete genome sequence of Alisedimentitalea scapharcae.</title>
        <authorList>
            <person name="Rong J.-C."/>
            <person name="Yi M.-L."/>
            <person name="Zhao Q."/>
        </authorList>
    </citation>
    <scope>NUCLEOTIDE SEQUENCE [LARGE SCALE GENOMIC DNA]</scope>
    <source>
        <strain evidence="1 2">KCTC 42119</strain>
    </source>
</reference>
<evidence type="ECO:0000313" key="1">
    <source>
        <dbReference type="EMBL" id="WZK87652.1"/>
    </source>
</evidence>
<evidence type="ECO:0000313" key="2">
    <source>
        <dbReference type="Proteomes" id="UP001623232"/>
    </source>
</evidence>
<organism evidence="1 2">
    <name type="scientific">Aliisedimentitalea scapharcae</name>
    <dbReference type="NCBI Taxonomy" id="1524259"/>
    <lineage>
        <taxon>Bacteria</taxon>
        <taxon>Pseudomonadati</taxon>
        <taxon>Pseudomonadota</taxon>
        <taxon>Alphaproteobacteria</taxon>
        <taxon>Rhodobacterales</taxon>
        <taxon>Roseobacteraceae</taxon>
        <taxon>Aliisedimentitalea</taxon>
    </lineage>
</organism>
<gene>
    <name evidence="1" type="ORF">QEZ52_13660</name>
</gene>